<protein>
    <submittedName>
        <fullName evidence="2">Uncharacterized protein</fullName>
    </submittedName>
</protein>
<proteinExistence type="predicted"/>
<evidence type="ECO:0000313" key="3">
    <source>
        <dbReference type="Proteomes" id="UP000266861"/>
    </source>
</evidence>
<sequence length="172" mass="19148">MTSISHSEQSEGIYVTDVIIPLLSSLGGGTICLSTTEYQSSKQSKAKYKINDGIKLWRETLNRMNFIGASCRPAENQFGVIGLQIVGTDLRLNILVKDLSGITRYFHLDHSEIPLTSHTSHTKSLVRLLLTLRNIMIINKSLLVQALEQANTHPSRNVDPNPIVSSPPYNKY</sequence>
<dbReference type="AlphaFoldDB" id="A0A397J741"/>
<comment type="caution">
    <text evidence="2">The sequence shown here is derived from an EMBL/GenBank/DDBJ whole genome shotgun (WGS) entry which is preliminary data.</text>
</comment>
<name>A0A397J741_9GLOM</name>
<reference evidence="2 3" key="1">
    <citation type="submission" date="2018-08" db="EMBL/GenBank/DDBJ databases">
        <title>Genome and evolution of the arbuscular mycorrhizal fungus Diversispora epigaea (formerly Glomus versiforme) and its bacterial endosymbionts.</title>
        <authorList>
            <person name="Sun X."/>
            <person name="Fei Z."/>
            <person name="Harrison M."/>
        </authorList>
    </citation>
    <scope>NUCLEOTIDE SEQUENCE [LARGE SCALE GENOMIC DNA]</scope>
    <source>
        <strain evidence="2 3">IT104</strain>
    </source>
</reference>
<accession>A0A397J741</accession>
<dbReference type="EMBL" id="PQFF01000120">
    <property type="protein sequence ID" value="RHZ81014.1"/>
    <property type="molecule type" value="Genomic_DNA"/>
</dbReference>
<evidence type="ECO:0000256" key="1">
    <source>
        <dbReference type="SAM" id="MobiDB-lite"/>
    </source>
</evidence>
<feature type="region of interest" description="Disordered" evidence="1">
    <location>
        <begin position="153"/>
        <end position="172"/>
    </location>
</feature>
<dbReference type="OrthoDB" id="2434299at2759"/>
<dbReference type="Proteomes" id="UP000266861">
    <property type="component" value="Unassembled WGS sequence"/>
</dbReference>
<gene>
    <name evidence="2" type="ORF">Glove_129g6</name>
</gene>
<feature type="compositionally biased region" description="Polar residues" evidence="1">
    <location>
        <begin position="163"/>
        <end position="172"/>
    </location>
</feature>
<keyword evidence="3" id="KW-1185">Reference proteome</keyword>
<organism evidence="2 3">
    <name type="scientific">Diversispora epigaea</name>
    <dbReference type="NCBI Taxonomy" id="1348612"/>
    <lineage>
        <taxon>Eukaryota</taxon>
        <taxon>Fungi</taxon>
        <taxon>Fungi incertae sedis</taxon>
        <taxon>Mucoromycota</taxon>
        <taxon>Glomeromycotina</taxon>
        <taxon>Glomeromycetes</taxon>
        <taxon>Diversisporales</taxon>
        <taxon>Diversisporaceae</taxon>
        <taxon>Diversispora</taxon>
    </lineage>
</organism>
<evidence type="ECO:0000313" key="2">
    <source>
        <dbReference type="EMBL" id="RHZ81014.1"/>
    </source>
</evidence>